<evidence type="ECO:0000313" key="6">
    <source>
        <dbReference type="EMBL" id="EAY06273.1"/>
    </source>
</evidence>
<dbReference type="PANTHER" id="PTHR24362">
    <property type="entry name" value="SERINE/THREONINE-PROTEIN KINASE NEK"/>
    <property type="match status" value="1"/>
</dbReference>
<evidence type="ECO:0000256" key="2">
    <source>
        <dbReference type="ARBA" id="ARBA00022840"/>
    </source>
</evidence>
<evidence type="ECO:0000256" key="3">
    <source>
        <dbReference type="PROSITE-ProRule" id="PRU10141"/>
    </source>
</evidence>
<dbReference type="eggNOG" id="KOG0586">
    <property type="taxonomic scope" value="Eukaryota"/>
</dbReference>
<name>A2EM14_TRIV3</name>
<dbReference type="VEuPathDB" id="TrichDB:TVAGG3_0613270"/>
<keyword evidence="1 3" id="KW-0547">Nucleotide-binding</keyword>
<proteinExistence type="inferred from homology"/>
<evidence type="ECO:0000313" key="7">
    <source>
        <dbReference type="Proteomes" id="UP000001542"/>
    </source>
</evidence>
<reference evidence="6" key="2">
    <citation type="journal article" date="2007" name="Science">
        <title>Draft genome sequence of the sexually transmitted pathogen Trichomonas vaginalis.</title>
        <authorList>
            <person name="Carlton J.M."/>
            <person name="Hirt R.P."/>
            <person name="Silva J.C."/>
            <person name="Delcher A.L."/>
            <person name="Schatz M."/>
            <person name="Zhao Q."/>
            <person name="Wortman J.R."/>
            <person name="Bidwell S.L."/>
            <person name="Alsmark U.C.M."/>
            <person name="Besteiro S."/>
            <person name="Sicheritz-Ponten T."/>
            <person name="Noel C.J."/>
            <person name="Dacks J.B."/>
            <person name="Foster P.G."/>
            <person name="Simillion C."/>
            <person name="Van de Peer Y."/>
            <person name="Miranda-Saavedra D."/>
            <person name="Barton G.J."/>
            <person name="Westrop G.D."/>
            <person name="Mueller S."/>
            <person name="Dessi D."/>
            <person name="Fiori P.L."/>
            <person name="Ren Q."/>
            <person name="Paulsen I."/>
            <person name="Zhang H."/>
            <person name="Bastida-Corcuera F.D."/>
            <person name="Simoes-Barbosa A."/>
            <person name="Brown M.T."/>
            <person name="Hayes R.D."/>
            <person name="Mukherjee M."/>
            <person name="Okumura C.Y."/>
            <person name="Schneider R."/>
            <person name="Smith A.J."/>
            <person name="Vanacova S."/>
            <person name="Villalvazo M."/>
            <person name="Haas B.J."/>
            <person name="Pertea M."/>
            <person name="Feldblyum T.V."/>
            <person name="Utterback T.R."/>
            <person name="Shu C.L."/>
            <person name="Osoegawa K."/>
            <person name="de Jong P.J."/>
            <person name="Hrdy I."/>
            <person name="Horvathova L."/>
            <person name="Zubacova Z."/>
            <person name="Dolezal P."/>
            <person name="Malik S.B."/>
            <person name="Logsdon J.M. Jr."/>
            <person name="Henze K."/>
            <person name="Gupta A."/>
            <person name="Wang C.C."/>
            <person name="Dunne R.L."/>
            <person name="Upcroft J.A."/>
            <person name="Upcroft P."/>
            <person name="White O."/>
            <person name="Salzberg S.L."/>
            <person name="Tang P."/>
            <person name="Chiu C.-H."/>
            <person name="Lee Y.-S."/>
            <person name="Embley T.M."/>
            <person name="Coombs G.H."/>
            <person name="Mottram J.C."/>
            <person name="Tachezy J."/>
            <person name="Fraser-Liggett C.M."/>
            <person name="Johnson P.J."/>
        </authorList>
    </citation>
    <scope>NUCLEOTIDE SEQUENCE [LARGE SCALE GENOMIC DNA]</scope>
    <source>
        <strain evidence="6">G3</strain>
    </source>
</reference>
<dbReference type="AlphaFoldDB" id="A2EM14"/>
<dbReference type="InParanoid" id="A2EM14"/>
<evidence type="ECO:0000256" key="4">
    <source>
        <dbReference type="RuleBase" id="RU000304"/>
    </source>
</evidence>
<evidence type="ECO:0000256" key="1">
    <source>
        <dbReference type="ARBA" id="ARBA00022741"/>
    </source>
</evidence>
<dbReference type="PANTHER" id="PTHR24362:SF309">
    <property type="entry name" value="PROTEIN KINASE DOMAIN-CONTAINING PROTEIN"/>
    <property type="match status" value="1"/>
</dbReference>
<dbReference type="Pfam" id="PF00069">
    <property type="entry name" value="Pkinase"/>
    <property type="match status" value="1"/>
</dbReference>
<keyword evidence="4" id="KW-0723">Serine/threonine-protein kinase</keyword>
<dbReference type="PROSITE" id="PS00108">
    <property type="entry name" value="PROTEIN_KINASE_ST"/>
    <property type="match status" value="1"/>
</dbReference>
<feature type="binding site" evidence="3">
    <location>
        <position position="50"/>
    </location>
    <ligand>
        <name>ATP</name>
        <dbReference type="ChEBI" id="CHEBI:30616"/>
    </ligand>
</feature>
<dbReference type="PROSITE" id="PS00107">
    <property type="entry name" value="PROTEIN_KINASE_ATP"/>
    <property type="match status" value="1"/>
</dbReference>
<comment type="similarity">
    <text evidence="4">Belongs to the protein kinase superfamily.</text>
</comment>
<dbReference type="InterPro" id="IPR008271">
    <property type="entry name" value="Ser/Thr_kinase_AS"/>
</dbReference>
<dbReference type="OMA" id="CHEHNIS"/>
<dbReference type="SMART" id="SM00220">
    <property type="entry name" value="S_TKc"/>
    <property type="match status" value="1"/>
</dbReference>
<dbReference type="SMR" id="A2EM14"/>
<dbReference type="Gene3D" id="1.10.510.10">
    <property type="entry name" value="Transferase(Phosphotransferase) domain 1"/>
    <property type="match status" value="1"/>
</dbReference>
<dbReference type="PROSITE" id="PS50011">
    <property type="entry name" value="PROTEIN_KINASE_DOM"/>
    <property type="match status" value="1"/>
</dbReference>
<gene>
    <name evidence="6" type="ORF">TVAG_475070</name>
</gene>
<dbReference type="RefSeq" id="XP_001318496.1">
    <property type="nucleotide sequence ID" value="XM_001318461.1"/>
</dbReference>
<dbReference type="InterPro" id="IPR017441">
    <property type="entry name" value="Protein_kinase_ATP_BS"/>
</dbReference>
<dbReference type="GO" id="GO:0004674">
    <property type="term" value="F:protein serine/threonine kinase activity"/>
    <property type="evidence" value="ECO:0007669"/>
    <property type="project" value="UniProtKB-KW"/>
</dbReference>
<dbReference type="InterPro" id="IPR011009">
    <property type="entry name" value="Kinase-like_dom_sf"/>
</dbReference>
<dbReference type="VEuPathDB" id="TrichDB:TVAG_475070"/>
<dbReference type="STRING" id="5722.A2EM14"/>
<dbReference type="OrthoDB" id="4062651at2759"/>
<dbReference type="GO" id="GO:0005524">
    <property type="term" value="F:ATP binding"/>
    <property type="evidence" value="ECO:0007669"/>
    <property type="project" value="UniProtKB-UniRule"/>
</dbReference>
<protein>
    <submittedName>
        <fullName evidence="6">CAMK family protein kinase</fullName>
    </submittedName>
</protein>
<dbReference type="EMBL" id="DS113427">
    <property type="protein sequence ID" value="EAY06273.1"/>
    <property type="molecule type" value="Genomic_DNA"/>
</dbReference>
<accession>A2EM14</accession>
<keyword evidence="2 3" id="KW-0067">ATP-binding</keyword>
<keyword evidence="6" id="KW-0418">Kinase</keyword>
<dbReference type="KEGG" id="tva:4764148"/>
<keyword evidence="6" id="KW-0808">Transferase</keyword>
<organism evidence="6 7">
    <name type="scientific">Trichomonas vaginalis (strain ATCC PRA-98 / G3)</name>
    <dbReference type="NCBI Taxonomy" id="412133"/>
    <lineage>
        <taxon>Eukaryota</taxon>
        <taxon>Metamonada</taxon>
        <taxon>Parabasalia</taxon>
        <taxon>Trichomonadida</taxon>
        <taxon>Trichomonadidae</taxon>
        <taxon>Trichomonas</taxon>
    </lineage>
</organism>
<evidence type="ECO:0000259" key="5">
    <source>
        <dbReference type="PROSITE" id="PS50011"/>
    </source>
</evidence>
<dbReference type="SUPFAM" id="SSF56112">
    <property type="entry name" value="Protein kinase-like (PK-like)"/>
    <property type="match status" value="1"/>
</dbReference>
<keyword evidence="7" id="KW-1185">Reference proteome</keyword>
<dbReference type="Proteomes" id="UP000001542">
    <property type="component" value="Unassembled WGS sequence"/>
</dbReference>
<reference evidence="6" key="1">
    <citation type="submission" date="2006-10" db="EMBL/GenBank/DDBJ databases">
        <authorList>
            <person name="Amadeo P."/>
            <person name="Zhao Q."/>
            <person name="Wortman J."/>
            <person name="Fraser-Liggett C."/>
            <person name="Carlton J."/>
        </authorList>
    </citation>
    <scope>NUCLEOTIDE SEQUENCE</scope>
    <source>
        <strain evidence="6">G3</strain>
    </source>
</reference>
<dbReference type="InterPro" id="IPR000719">
    <property type="entry name" value="Prot_kinase_dom"/>
</dbReference>
<sequence length="313" mass="35729">MTYQRLDQSFLEENDYEFLEEIGTGSFGKVCLIYSYQYKQKFALKIIPIKVFDENEIKSLASIDCPFITRLYQYMIMKDVVYLVMEFVPNSLHKMLQEKGAIEESKCISIARQLLTGIKTCHEHNISHGDIKLSNVLVDVYGRPKLCDFGMASVSETKRFFNFQFRGSFPYVSPEILLKRPYDPLKADICAFGVLLYIMLTAKCPWSGKDANTLTSNIFAGNVNIDLITNPDLANVIKMCLSIDPKKRPTADELTNMYIFTDSHLPQLTNGFTMMRNKQTNLSKSLNLSTFGRSFPRLCSASLSRLNLTDINQ</sequence>
<feature type="domain" description="Protein kinase" evidence="5">
    <location>
        <begin position="16"/>
        <end position="261"/>
    </location>
</feature>